<protein>
    <submittedName>
        <fullName evidence="1">Uncharacterized protein</fullName>
    </submittedName>
</protein>
<proteinExistence type="predicted"/>
<reference evidence="1 2" key="1">
    <citation type="submission" date="2016-11" db="EMBL/GenBank/DDBJ databases">
        <title>The macronuclear genome of Stentor coeruleus: a giant cell with tiny introns.</title>
        <authorList>
            <person name="Slabodnick M."/>
            <person name="Ruby J.G."/>
            <person name="Reiff S.B."/>
            <person name="Swart E.C."/>
            <person name="Gosai S."/>
            <person name="Prabakaran S."/>
            <person name="Witkowska E."/>
            <person name="Larue G.E."/>
            <person name="Fisher S."/>
            <person name="Freeman R.M."/>
            <person name="Gunawardena J."/>
            <person name="Chu W."/>
            <person name="Stover N.A."/>
            <person name="Gregory B.D."/>
            <person name="Nowacki M."/>
            <person name="Derisi J."/>
            <person name="Roy S.W."/>
            <person name="Marshall W.F."/>
            <person name="Sood P."/>
        </authorList>
    </citation>
    <scope>NUCLEOTIDE SEQUENCE [LARGE SCALE GENOMIC DNA]</scope>
    <source>
        <strain evidence="1">WM001</strain>
    </source>
</reference>
<name>A0A1R2D498_9CILI</name>
<keyword evidence="2" id="KW-1185">Reference proteome</keyword>
<sequence length="90" mass="10545">MEFTSYKNESRYTSKAMHPKVLNILMKLQVPSPVRVTRDPLQPISGSLYDLPKCMPKIQNEDMPIKNDRQIVNLNLSMNRMKIRRTNLVK</sequence>
<comment type="caution">
    <text evidence="1">The sequence shown here is derived from an EMBL/GenBank/DDBJ whole genome shotgun (WGS) entry which is preliminary data.</text>
</comment>
<dbReference type="EMBL" id="MPUH01000004">
    <property type="protein sequence ID" value="OMJ96036.1"/>
    <property type="molecule type" value="Genomic_DNA"/>
</dbReference>
<evidence type="ECO:0000313" key="2">
    <source>
        <dbReference type="Proteomes" id="UP000187209"/>
    </source>
</evidence>
<dbReference type="OrthoDB" id="324006at2759"/>
<dbReference type="Proteomes" id="UP000187209">
    <property type="component" value="Unassembled WGS sequence"/>
</dbReference>
<gene>
    <name evidence="1" type="ORF">SteCoe_417</name>
</gene>
<organism evidence="1 2">
    <name type="scientific">Stentor coeruleus</name>
    <dbReference type="NCBI Taxonomy" id="5963"/>
    <lineage>
        <taxon>Eukaryota</taxon>
        <taxon>Sar</taxon>
        <taxon>Alveolata</taxon>
        <taxon>Ciliophora</taxon>
        <taxon>Postciliodesmatophora</taxon>
        <taxon>Heterotrichea</taxon>
        <taxon>Heterotrichida</taxon>
        <taxon>Stentoridae</taxon>
        <taxon>Stentor</taxon>
    </lineage>
</organism>
<dbReference type="AlphaFoldDB" id="A0A1R2D498"/>
<accession>A0A1R2D498</accession>
<evidence type="ECO:0000313" key="1">
    <source>
        <dbReference type="EMBL" id="OMJ96036.1"/>
    </source>
</evidence>